<comment type="similarity">
    <text evidence="1">Belongs to the bacterial ribosomal protein bL32 family.</text>
</comment>
<dbReference type="Pfam" id="PF00080">
    <property type="entry name" value="Sod_Cu"/>
    <property type="match status" value="1"/>
</dbReference>
<dbReference type="InterPro" id="IPR001424">
    <property type="entry name" value="SOD_Cu_Zn_dom"/>
</dbReference>
<proteinExistence type="evidence at transcript level"/>
<evidence type="ECO:0000256" key="1">
    <source>
        <dbReference type="ARBA" id="ARBA00008560"/>
    </source>
</evidence>
<keyword evidence="2 6" id="KW-0689">Ribosomal protein</keyword>
<dbReference type="Gene3D" id="2.60.40.200">
    <property type="entry name" value="Superoxide dismutase, copper/zinc binding domain"/>
    <property type="match status" value="1"/>
</dbReference>
<dbReference type="PANTHER" id="PTHR10003">
    <property type="entry name" value="SUPEROXIDE DISMUTASE CU-ZN -RELATED"/>
    <property type="match status" value="1"/>
</dbReference>
<evidence type="ECO:0000313" key="6">
    <source>
        <dbReference type="EMBL" id="AEK06467.1"/>
    </source>
</evidence>
<reference evidence="6" key="1">
    <citation type="submission" date="2010-11" db="EMBL/GenBank/DDBJ databases">
        <title>Comparative analysis of chloroplast (cp) rpl32 gene transfer in Malpighiales.</title>
        <authorList>
            <person name="Roy S."/>
            <person name="Ueda M."/>
            <person name="Murata J."/>
            <person name="Tsutsumi N."/>
        </authorList>
    </citation>
    <scope>NUCLEOTIDE SEQUENCE</scope>
</reference>
<feature type="domain" description="Superoxide dismutase copper/zinc binding" evidence="5">
    <location>
        <begin position="1"/>
        <end position="64"/>
    </location>
</feature>
<evidence type="ECO:0000256" key="3">
    <source>
        <dbReference type="ARBA" id="ARBA00023008"/>
    </source>
</evidence>
<dbReference type="PRINTS" id="PR00068">
    <property type="entry name" value="CUZNDISMTASE"/>
</dbReference>
<dbReference type="GO" id="GO:0003735">
    <property type="term" value="F:structural constituent of ribosome"/>
    <property type="evidence" value="ECO:0007669"/>
    <property type="project" value="InterPro"/>
</dbReference>
<dbReference type="GO" id="GO:0006801">
    <property type="term" value="P:superoxide metabolic process"/>
    <property type="evidence" value="ECO:0007669"/>
    <property type="project" value="InterPro"/>
</dbReference>
<keyword evidence="4" id="KW-0687">Ribonucleoprotein</keyword>
<keyword evidence="3" id="KW-0186">Copper</keyword>
<dbReference type="InterPro" id="IPR002677">
    <property type="entry name" value="Ribosomal_bL32"/>
</dbReference>
<dbReference type="GO" id="GO:0006412">
    <property type="term" value="P:translation"/>
    <property type="evidence" value="ECO:0007669"/>
    <property type="project" value="InterPro"/>
</dbReference>
<evidence type="ECO:0000256" key="4">
    <source>
        <dbReference type="ARBA" id="ARBA00023274"/>
    </source>
</evidence>
<dbReference type="HAMAP" id="MF_00340">
    <property type="entry name" value="Ribosomal_bL32"/>
    <property type="match status" value="1"/>
</dbReference>
<gene>
    <name evidence="6" type="primary">sod/rpl32 fusion</name>
</gene>
<dbReference type="GO" id="GO:0015934">
    <property type="term" value="C:large ribosomal subunit"/>
    <property type="evidence" value="ECO:0007669"/>
    <property type="project" value="InterPro"/>
</dbReference>
<feature type="non-terminal residue" evidence="6">
    <location>
        <position position="1"/>
    </location>
</feature>
<name>G0Y293_CALIO</name>
<dbReference type="SUPFAM" id="SSF49329">
    <property type="entry name" value="Cu,Zn superoxide dismutase-like"/>
    <property type="match status" value="1"/>
</dbReference>
<evidence type="ECO:0000256" key="2">
    <source>
        <dbReference type="ARBA" id="ARBA00022980"/>
    </source>
</evidence>
<evidence type="ECO:0000259" key="5">
    <source>
        <dbReference type="Pfam" id="PF00080"/>
    </source>
</evidence>
<organism evidence="6">
    <name type="scientific">Calophyllum inophyllum</name>
    <name type="common">Alexandrian laurel</name>
    <dbReference type="NCBI Taxonomy" id="158927"/>
    <lineage>
        <taxon>Eukaryota</taxon>
        <taxon>Viridiplantae</taxon>
        <taxon>Streptophyta</taxon>
        <taxon>Embryophyta</taxon>
        <taxon>Tracheophyta</taxon>
        <taxon>Spermatophyta</taxon>
        <taxon>Magnoliopsida</taxon>
        <taxon>eudicotyledons</taxon>
        <taxon>Gunneridae</taxon>
        <taxon>Pentapetalae</taxon>
        <taxon>rosids</taxon>
        <taxon>fabids</taxon>
        <taxon>Malpighiales</taxon>
        <taxon>Calophyllaceae</taxon>
        <taxon>Calophylleae</taxon>
        <taxon>Calophyllum</taxon>
    </lineage>
</organism>
<dbReference type="AlphaFoldDB" id="G0Y293"/>
<protein>
    <submittedName>
        <fullName evidence="6">Chloroplast Cu/Zn superoxide dismutase/ribosomal protein L32 fusion protein</fullName>
    </submittedName>
</protein>
<sequence>DLGNIVANADGVAEATIVDDQIPLSGPNSVVGRAFVVHELEDDLGKGGHELSLTTGNAGGRLACVAAVPKKRTSISKKCIRKNYWKRKGYWAALKAFSLAKSLYSGKSKSFMYDKGKKE</sequence>
<dbReference type="GO" id="GO:0005507">
    <property type="term" value="F:copper ion binding"/>
    <property type="evidence" value="ECO:0007669"/>
    <property type="project" value="InterPro"/>
</dbReference>
<accession>G0Y293</accession>
<dbReference type="EMBL" id="HQ588757">
    <property type="protein sequence ID" value="AEK06467.1"/>
    <property type="molecule type" value="mRNA"/>
</dbReference>
<dbReference type="InterPro" id="IPR024134">
    <property type="entry name" value="SOD_Cu/Zn_/chaperone"/>
</dbReference>
<dbReference type="InterPro" id="IPR036423">
    <property type="entry name" value="SOD-like_Cu/Zn_dom_sf"/>
</dbReference>